<dbReference type="EC" id="1.1.4.-" evidence="12"/>
<evidence type="ECO:0000256" key="10">
    <source>
        <dbReference type="SAM" id="Phobius"/>
    </source>
</evidence>
<dbReference type="Proteomes" id="UP000334923">
    <property type="component" value="Unassembled WGS sequence"/>
</dbReference>
<evidence type="ECO:0000256" key="4">
    <source>
        <dbReference type="ARBA" id="ARBA00022719"/>
    </source>
</evidence>
<dbReference type="PANTHER" id="PTHR34573">
    <property type="entry name" value="VKC DOMAIN-CONTAINING PROTEIN"/>
    <property type="match status" value="1"/>
</dbReference>
<evidence type="ECO:0000259" key="11">
    <source>
        <dbReference type="SMART" id="SM00756"/>
    </source>
</evidence>
<keyword evidence="3 10" id="KW-0812">Transmembrane</keyword>
<dbReference type="OrthoDB" id="185994at2"/>
<dbReference type="Pfam" id="PF07884">
    <property type="entry name" value="VKOR"/>
    <property type="match status" value="1"/>
</dbReference>
<feature type="transmembrane region" description="Helical" evidence="10">
    <location>
        <begin position="125"/>
        <end position="142"/>
    </location>
</feature>
<dbReference type="Gene3D" id="1.20.1440.130">
    <property type="entry name" value="VKOR domain"/>
    <property type="match status" value="1"/>
</dbReference>
<evidence type="ECO:0000256" key="2">
    <source>
        <dbReference type="ARBA" id="ARBA00006214"/>
    </source>
</evidence>
<dbReference type="GO" id="GO:0016020">
    <property type="term" value="C:membrane"/>
    <property type="evidence" value="ECO:0007669"/>
    <property type="project" value="UniProtKB-SubCell"/>
</dbReference>
<comment type="similarity">
    <text evidence="2">Belongs to the VKOR family.</text>
</comment>
<evidence type="ECO:0000256" key="8">
    <source>
        <dbReference type="ARBA" id="ARBA00023157"/>
    </source>
</evidence>
<keyword evidence="7 10" id="KW-0472">Membrane</keyword>
<dbReference type="SMART" id="SM00756">
    <property type="entry name" value="VKc"/>
    <property type="match status" value="1"/>
</dbReference>
<accession>A0A5E6MJ58</accession>
<evidence type="ECO:0000256" key="1">
    <source>
        <dbReference type="ARBA" id="ARBA00004141"/>
    </source>
</evidence>
<organism evidence="12 13">
    <name type="scientific">Methylacidimicrobium tartarophylax</name>
    <dbReference type="NCBI Taxonomy" id="1041768"/>
    <lineage>
        <taxon>Bacteria</taxon>
        <taxon>Pseudomonadati</taxon>
        <taxon>Verrucomicrobiota</taxon>
        <taxon>Methylacidimicrobium</taxon>
    </lineage>
</organism>
<keyword evidence="5 10" id="KW-1133">Transmembrane helix</keyword>
<evidence type="ECO:0000256" key="6">
    <source>
        <dbReference type="ARBA" id="ARBA00023002"/>
    </source>
</evidence>
<sequence length="300" mass="32262">MSDRSSSEPVVGAARILRPLFVGVSLAGMVLAGYLTGLHWWGKLPAGCGADGGCGTVLTSAWSKLFGQPVSLYGFGLYAALVALSCRGWTVDRRGWALGLLLFGLLWSALFVSVSLFVLGATCPYCLTSAGLLLALFVLLLVTPGAKPGRRFWLVLLPAVLVAGGSSAAWFHFSAVRSEREARVAMVARQQGEDLLWLQDLAKHLEKSGVKFYGATWCNHCRLQRALFGKAEELLPFVDCAPDGRGGPMAAPCKEIGVRIFPTWTIGDRKYEGILMPETLAELTGFRPRPVRKGNPPVGP</sequence>
<feature type="transmembrane region" description="Helical" evidence="10">
    <location>
        <begin position="96"/>
        <end position="119"/>
    </location>
</feature>
<dbReference type="EMBL" id="CABFVA020000126">
    <property type="protein sequence ID" value="VVM08273.1"/>
    <property type="molecule type" value="Genomic_DNA"/>
</dbReference>
<keyword evidence="4" id="KW-0874">Quinone</keyword>
<dbReference type="InterPro" id="IPR012932">
    <property type="entry name" value="VKOR"/>
</dbReference>
<dbReference type="SUPFAM" id="SSF52833">
    <property type="entry name" value="Thioredoxin-like"/>
    <property type="match status" value="1"/>
</dbReference>
<feature type="transmembrane region" description="Helical" evidence="10">
    <location>
        <begin position="154"/>
        <end position="173"/>
    </location>
</feature>
<dbReference type="AlphaFoldDB" id="A0A5E6MJ58"/>
<evidence type="ECO:0000256" key="3">
    <source>
        <dbReference type="ARBA" id="ARBA00022692"/>
    </source>
</evidence>
<name>A0A5E6MJ58_9BACT</name>
<dbReference type="GO" id="GO:0016491">
    <property type="term" value="F:oxidoreductase activity"/>
    <property type="evidence" value="ECO:0007669"/>
    <property type="project" value="UniProtKB-KW"/>
</dbReference>
<dbReference type="InterPro" id="IPR038354">
    <property type="entry name" value="VKOR_sf"/>
</dbReference>
<comment type="subcellular location">
    <subcellularLocation>
        <location evidence="1">Membrane</location>
        <topology evidence="1">Multi-pass membrane protein</topology>
    </subcellularLocation>
</comment>
<keyword evidence="8" id="KW-1015">Disulfide bond</keyword>
<feature type="transmembrane region" description="Helical" evidence="10">
    <location>
        <begin position="20"/>
        <end position="41"/>
    </location>
</feature>
<keyword evidence="9" id="KW-0676">Redox-active center</keyword>
<feature type="domain" description="Vitamin K epoxide reductase" evidence="11">
    <location>
        <begin position="14"/>
        <end position="144"/>
    </location>
</feature>
<evidence type="ECO:0000313" key="13">
    <source>
        <dbReference type="Proteomes" id="UP000334923"/>
    </source>
</evidence>
<dbReference type="GO" id="GO:0048038">
    <property type="term" value="F:quinone binding"/>
    <property type="evidence" value="ECO:0007669"/>
    <property type="project" value="UniProtKB-KW"/>
</dbReference>
<reference evidence="12 13" key="1">
    <citation type="submission" date="2019-09" db="EMBL/GenBank/DDBJ databases">
        <authorList>
            <person name="Cremers G."/>
        </authorList>
    </citation>
    <scope>NUCLEOTIDE SEQUENCE [LARGE SCALE GENOMIC DNA]</scope>
    <source>
        <strain evidence="12">4A</strain>
    </source>
</reference>
<keyword evidence="6 12" id="KW-0560">Oxidoreductase</keyword>
<dbReference type="InterPro" id="IPR036249">
    <property type="entry name" value="Thioredoxin-like_sf"/>
</dbReference>
<protein>
    <submittedName>
        <fullName evidence="12">Vitamin K epoxide reductase</fullName>
        <ecNumber evidence="12">1.1.4.-</ecNumber>
    </submittedName>
</protein>
<evidence type="ECO:0000256" key="5">
    <source>
        <dbReference type="ARBA" id="ARBA00022989"/>
    </source>
</evidence>
<evidence type="ECO:0000256" key="7">
    <source>
        <dbReference type="ARBA" id="ARBA00023136"/>
    </source>
</evidence>
<keyword evidence="13" id="KW-1185">Reference proteome</keyword>
<dbReference type="PANTHER" id="PTHR34573:SF1">
    <property type="entry name" value="VITAMIN K EPOXIDE REDUCTASE DOMAIN-CONTAINING PROTEIN"/>
    <property type="match status" value="1"/>
</dbReference>
<dbReference type="Gene3D" id="3.40.30.10">
    <property type="entry name" value="Glutaredoxin"/>
    <property type="match status" value="1"/>
</dbReference>
<feature type="transmembrane region" description="Helical" evidence="10">
    <location>
        <begin position="65"/>
        <end position="84"/>
    </location>
</feature>
<evidence type="ECO:0000313" key="12">
    <source>
        <dbReference type="EMBL" id="VVM08273.1"/>
    </source>
</evidence>
<dbReference type="RefSeq" id="WP_142661065.1">
    <property type="nucleotide sequence ID" value="NZ_CABFVA020000126.1"/>
</dbReference>
<gene>
    <name evidence="12" type="ORF">MAMT_02251</name>
</gene>
<proteinExistence type="inferred from homology"/>
<evidence type="ECO:0000256" key="9">
    <source>
        <dbReference type="ARBA" id="ARBA00023284"/>
    </source>
</evidence>